<dbReference type="Proteomes" id="UP000290545">
    <property type="component" value="Unassembled WGS sequence"/>
</dbReference>
<dbReference type="OrthoDB" id="678278at2"/>
<evidence type="ECO:0000313" key="2">
    <source>
        <dbReference type="EMBL" id="RXK80797.1"/>
    </source>
</evidence>
<keyword evidence="1" id="KW-0732">Signal</keyword>
<evidence type="ECO:0008006" key="4">
    <source>
        <dbReference type="Google" id="ProtNLM"/>
    </source>
</evidence>
<dbReference type="RefSeq" id="WP_129005851.1">
    <property type="nucleotide sequence ID" value="NZ_SDHZ01000005.1"/>
</dbReference>
<sequence>MKQLMILLVAVVAVTAVRAQVHTALAPDQNPQYMQSQQKYMGIKDSLLAGSNTTIQDTYKAYDFYQARLERRAQRRANRYEVRRLMAENSWYAPGYYNNGYNYGGGYSPFFNNYYGSGFFPRVGFRTGNWWFNW</sequence>
<dbReference type="EMBL" id="SDHZ01000005">
    <property type="protein sequence ID" value="RXK80797.1"/>
    <property type="molecule type" value="Genomic_DNA"/>
</dbReference>
<comment type="caution">
    <text evidence="2">The sequence shown here is derived from an EMBL/GenBank/DDBJ whole genome shotgun (WGS) entry which is preliminary data.</text>
</comment>
<protein>
    <recommendedName>
        <fullName evidence="4">DUF3575 domain-containing protein</fullName>
    </recommendedName>
</protein>
<name>A0A4Q1CZG4_9BACT</name>
<accession>A0A4Q1CZG4</accession>
<feature type="chain" id="PRO_5020403522" description="DUF3575 domain-containing protein" evidence="1">
    <location>
        <begin position="20"/>
        <end position="134"/>
    </location>
</feature>
<reference evidence="2 3" key="1">
    <citation type="submission" date="2019-01" db="EMBL/GenBank/DDBJ databases">
        <title>Filimonas sp. strain TTM-71.</title>
        <authorList>
            <person name="Chen W.-M."/>
        </authorList>
    </citation>
    <scope>NUCLEOTIDE SEQUENCE [LARGE SCALE GENOMIC DNA]</scope>
    <source>
        <strain evidence="2 3">TTM-71</strain>
    </source>
</reference>
<organism evidence="2 3">
    <name type="scientific">Filimonas effusa</name>
    <dbReference type="NCBI Taxonomy" id="2508721"/>
    <lineage>
        <taxon>Bacteria</taxon>
        <taxon>Pseudomonadati</taxon>
        <taxon>Bacteroidota</taxon>
        <taxon>Chitinophagia</taxon>
        <taxon>Chitinophagales</taxon>
        <taxon>Chitinophagaceae</taxon>
        <taxon>Filimonas</taxon>
    </lineage>
</organism>
<dbReference type="AlphaFoldDB" id="A0A4Q1CZG4"/>
<gene>
    <name evidence="2" type="ORF">ESB13_21800</name>
</gene>
<evidence type="ECO:0000313" key="3">
    <source>
        <dbReference type="Proteomes" id="UP000290545"/>
    </source>
</evidence>
<evidence type="ECO:0000256" key="1">
    <source>
        <dbReference type="SAM" id="SignalP"/>
    </source>
</evidence>
<feature type="signal peptide" evidence="1">
    <location>
        <begin position="1"/>
        <end position="19"/>
    </location>
</feature>
<proteinExistence type="predicted"/>
<keyword evidence="3" id="KW-1185">Reference proteome</keyword>